<dbReference type="PANTHER" id="PTHR22762:SF165">
    <property type="entry name" value="PUTATIVE (AFU_ORTHOLOGUE AFUA_1G06560)-RELATED"/>
    <property type="match status" value="1"/>
</dbReference>
<feature type="domain" description="Glycoside hydrolase family 31 N-terminal" evidence="4">
    <location>
        <begin position="27"/>
        <end position="215"/>
    </location>
</feature>
<gene>
    <name evidence="6" type="ORF">SAMN04488518_10440</name>
</gene>
<comment type="similarity">
    <text evidence="1 2">Belongs to the glycosyl hydrolase 31 family.</text>
</comment>
<sequence length="799" mass="91045">MKTLGKWSYIETEQNRVDLLVDDKHLLSLFVLEDKLVRVLLRKNGEFRQGRTWSITPAETPVPFEGRCRLSVEGFSLPEFKQEFAKDTLTLETRALRVSVKTPLQIIWEAKYDDGSYQVIASERPTGAYVLGVKDHKNSHFFSQPADDRIYGLGEKAGNLLRNGRRYEMRNLDAMGYDAEITDPLYKHLPFTLTRTGYGISYGVFYDNLASCWFDLGNEIDNYHRPYRSYRSEDGDLDYYFMLGPSLLDVTKTQVWLTGKHIFPPKWSLGYSGSTMYYTDADNAQEQLEGFVDLIKDHAIPCDSFQLSSGYTSIGSKRYVFNWNYEKCPDPKAMTSKFLDAGVHLAANIKPCLLQDHPMYGDVAETGLFIRDSEADQPERSLFWDDEGSHLDFTNPETVSWWKANVTEQLLEQGIGSTWNDNNEYEIWDFSARCQGFGEEIEVGLIRPLHSFLMMRASYEAQVEYAPDERPYLISRSGCPGLQRYVQTWTGDNRTGWNNLKYNIKMGLGLSMSGIYNVGHDVGGFSGARPDPELFVRWVQNGVMHPRFTIHSWNDDATVNEAWMYPEVTPLIRNAIQLRQHLMPYFYTMLHDMHVMDEPLLRPTFLDHESDERTFAETDDYLLGKDLLVASVIEQGATTREVYLPDNGDGWYEFDTGVYHKGGQSIVVDAPLERLPLFVRAGTVIPLANPTAKNTTECHLDALAIFPFQGTGKRELAVFEDDGISHNWLEGEHSTLHLVLCSTSDEQTLTLCRSGSLRTDGRKLSVHIKGSSPNGLTSTVVVNRQPVKDDTLTFLFDEL</sequence>
<evidence type="ECO:0000256" key="2">
    <source>
        <dbReference type="RuleBase" id="RU361185"/>
    </source>
</evidence>
<dbReference type="Gene3D" id="2.60.40.1180">
    <property type="entry name" value="Golgi alpha-mannosidase II"/>
    <property type="match status" value="2"/>
</dbReference>
<protein>
    <submittedName>
        <fullName evidence="6">Alpha-glucosidase</fullName>
    </submittedName>
</protein>
<organism evidence="6 7">
    <name type="scientific">Pseudovibrio ascidiaceicola</name>
    <dbReference type="NCBI Taxonomy" id="285279"/>
    <lineage>
        <taxon>Bacteria</taxon>
        <taxon>Pseudomonadati</taxon>
        <taxon>Pseudomonadota</taxon>
        <taxon>Alphaproteobacteria</taxon>
        <taxon>Hyphomicrobiales</taxon>
        <taxon>Stappiaceae</taxon>
        <taxon>Pseudovibrio</taxon>
    </lineage>
</organism>
<evidence type="ECO:0000256" key="1">
    <source>
        <dbReference type="ARBA" id="ARBA00007806"/>
    </source>
</evidence>
<name>A0A1I3YHV0_9HYPH</name>
<dbReference type="SUPFAM" id="SSF74650">
    <property type="entry name" value="Galactose mutarotase-like"/>
    <property type="match status" value="1"/>
</dbReference>
<reference evidence="6 7" key="1">
    <citation type="submission" date="2016-10" db="EMBL/GenBank/DDBJ databases">
        <authorList>
            <person name="Varghese N."/>
            <person name="Submissions S."/>
        </authorList>
    </citation>
    <scope>NUCLEOTIDE SEQUENCE [LARGE SCALE GENOMIC DNA]</scope>
    <source>
        <strain evidence="6 7">DSM 16392</strain>
    </source>
</reference>
<proteinExistence type="inferred from homology"/>
<keyword evidence="7" id="KW-1185">Reference proteome</keyword>
<evidence type="ECO:0000259" key="5">
    <source>
        <dbReference type="Pfam" id="PF21365"/>
    </source>
</evidence>
<evidence type="ECO:0000313" key="7">
    <source>
        <dbReference type="Proteomes" id="UP000199598"/>
    </source>
</evidence>
<dbReference type="Proteomes" id="UP000199598">
    <property type="component" value="Unassembled WGS sequence"/>
</dbReference>
<dbReference type="EMBL" id="FOSK01000004">
    <property type="protein sequence ID" value="SFK31497.1"/>
    <property type="molecule type" value="Genomic_DNA"/>
</dbReference>
<feature type="domain" description="Glycoside hydrolase family 31 TIM barrel" evidence="3">
    <location>
        <begin position="263"/>
        <end position="589"/>
    </location>
</feature>
<dbReference type="Gene3D" id="2.60.40.1760">
    <property type="entry name" value="glycosyl hydrolase (family 31)"/>
    <property type="match status" value="1"/>
</dbReference>
<dbReference type="PANTHER" id="PTHR22762">
    <property type="entry name" value="ALPHA-GLUCOSIDASE"/>
    <property type="match status" value="1"/>
</dbReference>
<dbReference type="CDD" id="cd14752">
    <property type="entry name" value="GH31_N"/>
    <property type="match status" value="1"/>
</dbReference>
<evidence type="ECO:0000259" key="4">
    <source>
        <dbReference type="Pfam" id="PF13802"/>
    </source>
</evidence>
<dbReference type="SUPFAM" id="SSF51011">
    <property type="entry name" value="Glycosyl hydrolase domain"/>
    <property type="match status" value="1"/>
</dbReference>
<dbReference type="InterPro" id="IPR013780">
    <property type="entry name" value="Glyco_hydro_b"/>
</dbReference>
<dbReference type="SUPFAM" id="SSF51445">
    <property type="entry name" value="(Trans)glycosidases"/>
    <property type="match status" value="1"/>
</dbReference>
<dbReference type="Pfam" id="PF13802">
    <property type="entry name" value="Gal_mutarotas_2"/>
    <property type="match status" value="1"/>
</dbReference>
<dbReference type="InterPro" id="IPR017853">
    <property type="entry name" value="GH"/>
</dbReference>
<keyword evidence="2" id="KW-0326">Glycosidase</keyword>
<dbReference type="Pfam" id="PF21365">
    <property type="entry name" value="Glyco_hydro_31_3rd"/>
    <property type="match status" value="1"/>
</dbReference>
<accession>A0A1I3YHV0</accession>
<evidence type="ECO:0000259" key="3">
    <source>
        <dbReference type="Pfam" id="PF01055"/>
    </source>
</evidence>
<evidence type="ECO:0000313" key="6">
    <source>
        <dbReference type="EMBL" id="SFK31497.1"/>
    </source>
</evidence>
<dbReference type="CDD" id="cd06599">
    <property type="entry name" value="GH31_glycosidase_Aec37"/>
    <property type="match status" value="1"/>
</dbReference>
<dbReference type="Pfam" id="PF01055">
    <property type="entry name" value="Glyco_hydro_31_2nd"/>
    <property type="match status" value="1"/>
</dbReference>
<feature type="domain" description="Glycosyl hydrolase family 31 C-terminal" evidence="5">
    <location>
        <begin position="598"/>
        <end position="685"/>
    </location>
</feature>
<dbReference type="Gene3D" id="3.20.20.80">
    <property type="entry name" value="Glycosidases"/>
    <property type="match status" value="1"/>
</dbReference>
<dbReference type="InterPro" id="IPR048395">
    <property type="entry name" value="Glyco_hydro_31_C"/>
</dbReference>
<keyword evidence="2" id="KW-0378">Hydrolase</keyword>
<comment type="caution">
    <text evidence="6">The sequence shown here is derived from an EMBL/GenBank/DDBJ whole genome shotgun (WGS) entry which is preliminary data.</text>
</comment>
<dbReference type="RefSeq" id="WP_093518598.1">
    <property type="nucleotide sequence ID" value="NZ_FOSK01000004.1"/>
</dbReference>
<dbReference type="InterPro" id="IPR011013">
    <property type="entry name" value="Gal_mutarotase_sf_dom"/>
</dbReference>
<dbReference type="InterPro" id="IPR000322">
    <property type="entry name" value="Glyco_hydro_31_TIM"/>
</dbReference>
<dbReference type="InterPro" id="IPR025887">
    <property type="entry name" value="Glyco_hydro_31_N_dom"/>
</dbReference>